<gene>
    <name evidence="1" type="ORF">GQR93_12420</name>
</gene>
<organism evidence="1 2">
    <name type="scientific">Lentilactobacillus hilgardii</name>
    <name type="common">Lactobacillus hilgardii</name>
    <dbReference type="NCBI Taxonomy" id="1588"/>
    <lineage>
        <taxon>Bacteria</taxon>
        <taxon>Bacillati</taxon>
        <taxon>Bacillota</taxon>
        <taxon>Bacilli</taxon>
        <taxon>Lactobacillales</taxon>
        <taxon>Lactobacillaceae</taxon>
        <taxon>Lentilactobacillus</taxon>
    </lineage>
</organism>
<protein>
    <submittedName>
        <fullName evidence="1">Uncharacterized protein</fullName>
    </submittedName>
</protein>
<dbReference type="Proteomes" id="UP000465035">
    <property type="component" value="Chromosome"/>
</dbReference>
<sequence length="265" mass="30099">MSKLKEFLVESAIVLLFSMVFVTVVKADGSQGATYQFYKANQTFQIKMYGTNQPVTIKKGTVVKAMKYTEVQNVLPKSDAGKSMAQINFKLLSYKARQTWPKPHPGGNWTRSALKPEGDYLTQVSMPKGLLVNDNLSMEEDYGILSRSYHFGKGDRVVATTDGYLEYYARDYKNDHFVSKPTSYAKINKISIVGNKKYFYYRHHIKGLLDKKVHQSGQQKYRLTEINLKRDVKYSPADSDGETFVYSAYKLGNRKYYTSAGSLGG</sequence>
<accession>A0A6P1E6K8</accession>
<evidence type="ECO:0000313" key="1">
    <source>
        <dbReference type="EMBL" id="QHB52937.1"/>
    </source>
</evidence>
<dbReference type="RefSeq" id="WP_147605401.1">
    <property type="nucleotide sequence ID" value="NZ_CABKOL010000104.1"/>
</dbReference>
<dbReference type="EMBL" id="CP047121">
    <property type="protein sequence ID" value="QHB52937.1"/>
    <property type="molecule type" value="Genomic_DNA"/>
</dbReference>
<dbReference type="AlphaFoldDB" id="A0A6P1E6K8"/>
<reference evidence="1 2" key="1">
    <citation type="submission" date="2019-12" db="EMBL/GenBank/DDBJ databases">
        <title>Lactobacillus hilgardii FLUB.</title>
        <authorList>
            <person name="Gustaw K."/>
        </authorList>
    </citation>
    <scope>NUCLEOTIDE SEQUENCE [LARGE SCALE GENOMIC DNA]</scope>
    <source>
        <strain evidence="1 2">FLUB</strain>
    </source>
</reference>
<proteinExistence type="predicted"/>
<dbReference type="GeneID" id="69059180"/>
<name>A0A6P1E6K8_LENHI</name>
<evidence type="ECO:0000313" key="2">
    <source>
        <dbReference type="Proteomes" id="UP000465035"/>
    </source>
</evidence>